<name>A0A7W6NC27_9HYPH</name>
<dbReference type="RefSeq" id="WP_210283189.1">
    <property type="nucleotide sequence ID" value="NZ_JACIEW010000007.1"/>
</dbReference>
<dbReference type="EMBL" id="JACIEW010000007">
    <property type="protein sequence ID" value="MBB4053184.1"/>
    <property type="molecule type" value="Genomic_DNA"/>
</dbReference>
<organism evidence="2 3">
    <name type="scientific">Devosia subaequoris</name>
    <dbReference type="NCBI Taxonomy" id="395930"/>
    <lineage>
        <taxon>Bacteria</taxon>
        <taxon>Pseudomonadati</taxon>
        <taxon>Pseudomonadota</taxon>
        <taxon>Alphaproteobacteria</taxon>
        <taxon>Hyphomicrobiales</taxon>
        <taxon>Devosiaceae</taxon>
        <taxon>Devosia</taxon>
    </lineage>
</organism>
<comment type="caution">
    <text evidence="2">The sequence shown here is derived from an EMBL/GenBank/DDBJ whole genome shotgun (WGS) entry which is preliminary data.</text>
</comment>
<dbReference type="AlphaFoldDB" id="A0A7W6NC27"/>
<evidence type="ECO:0000313" key="3">
    <source>
        <dbReference type="Proteomes" id="UP000547011"/>
    </source>
</evidence>
<proteinExistence type="predicted"/>
<evidence type="ECO:0000256" key="1">
    <source>
        <dbReference type="SAM" id="Phobius"/>
    </source>
</evidence>
<sequence length="120" mass="12973">MFFVALMGGLAIFQGVLIAGAPLGHFAWGGQHRILPRRLRIGSAVAIVLYGLFALILMMRVGLLAPWPDTSWIKFASWVILAYMALGVVMNAISRSLPERLTMTPLVAVLLGLTLIVALS</sequence>
<feature type="transmembrane region" description="Helical" evidence="1">
    <location>
        <begin position="75"/>
        <end position="94"/>
    </location>
</feature>
<keyword evidence="3" id="KW-1185">Reference proteome</keyword>
<protein>
    <submittedName>
        <fullName evidence="2">Uncharacterized protein</fullName>
    </submittedName>
</protein>
<evidence type="ECO:0000313" key="2">
    <source>
        <dbReference type="EMBL" id="MBB4053184.1"/>
    </source>
</evidence>
<feature type="transmembrane region" description="Helical" evidence="1">
    <location>
        <begin position="6"/>
        <end position="29"/>
    </location>
</feature>
<reference evidence="2 3" key="1">
    <citation type="submission" date="2020-08" db="EMBL/GenBank/DDBJ databases">
        <title>Genomic Encyclopedia of Type Strains, Phase IV (KMG-IV): sequencing the most valuable type-strain genomes for metagenomic binning, comparative biology and taxonomic classification.</title>
        <authorList>
            <person name="Goeker M."/>
        </authorList>
    </citation>
    <scope>NUCLEOTIDE SEQUENCE [LARGE SCALE GENOMIC DNA]</scope>
    <source>
        <strain evidence="2 3">DSM 23447</strain>
    </source>
</reference>
<feature type="transmembrane region" description="Helical" evidence="1">
    <location>
        <begin position="41"/>
        <end position="63"/>
    </location>
</feature>
<keyword evidence="1" id="KW-0812">Transmembrane</keyword>
<feature type="transmembrane region" description="Helical" evidence="1">
    <location>
        <begin position="101"/>
        <end position="119"/>
    </location>
</feature>
<keyword evidence="1" id="KW-0472">Membrane</keyword>
<dbReference type="Proteomes" id="UP000547011">
    <property type="component" value="Unassembled WGS sequence"/>
</dbReference>
<keyword evidence="1" id="KW-1133">Transmembrane helix</keyword>
<accession>A0A7W6NC27</accession>
<gene>
    <name evidence="2" type="ORF">GGR20_002841</name>
</gene>